<organism evidence="2">
    <name type="scientific">Euplotes harpa</name>
    <dbReference type="NCBI Taxonomy" id="151035"/>
    <lineage>
        <taxon>Eukaryota</taxon>
        <taxon>Sar</taxon>
        <taxon>Alveolata</taxon>
        <taxon>Ciliophora</taxon>
        <taxon>Intramacronucleata</taxon>
        <taxon>Spirotrichea</taxon>
        <taxon>Hypotrichia</taxon>
        <taxon>Euplotida</taxon>
        <taxon>Euplotidae</taxon>
        <taxon>Euplotes</taxon>
    </lineage>
</organism>
<name>A0A7S3JI43_9SPIT</name>
<sequence length="233" mass="26902">MPMQPIQGYQMVPVPVIMQGIPSYAAFTEFNYCNPGFYPIAFNEEQLSYANFQNFQNESQLQPAGQAQPEIKSLKLNENPAEICESKQNDKPEISVSHKVPSVKIEYSQAEAEIVPPNQEEELVSVHSIPEHSSESFPCSEANKSDDAPEEEEKSYKQGRRKQVRWKRTNDIALFKELDAHCQRSGETLKTVLLETEQRVKNEDFWKAISEHTNWHCKPEELANRFVRLCRRK</sequence>
<reference evidence="2" key="1">
    <citation type="submission" date="2021-01" db="EMBL/GenBank/DDBJ databases">
        <authorList>
            <person name="Corre E."/>
            <person name="Pelletier E."/>
            <person name="Niang G."/>
            <person name="Scheremetjew M."/>
            <person name="Finn R."/>
            <person name="Kale V."/>
            <person name="Holt S."/>
            <person name="Cochrane G."/>
            <person name="Meng A."/>
            <person name="Brown T."/>
            <person name="Cohen L."/>
        </authorList>
    </citation>
    <scope>NUCLEOTIDE SEQUENCE</scope>
    <source>
        <strain evidence="2">FSP1.4</strain>
    </source>
</reference>
<protein>
    <submittedName>
        <fullName evidence="2">Uncharacterized protein</fullName>
    </submittedName>
</protein>
<evidence type="ECO:0000313" key="2">
    <source>
        <dbReference type="EMBL" id="CAE0354457.1"/>
    </source>
</evidence>
<gene>
    <name evidence="2" type="ORF">EHAR0213_LOCUS13373</name>
</gene>
<evidence type="ECO:0000256" key="1">
    <source>
        <dbReference type="SAM" id="MobiDB-lite"/>
    </source>
</evidence>
<dbReference type="EMBL" id="HBII01032359">
    <property type="protein sequence ID" value="CAE0354457.1"/>
    <property type="molecule type" value="Transcribed_RNA"/>
</dbReference>
<accession>A0A7S3JI43</accession>
<dbReference type="AlphaFoldDB" id="A0A7S3JI43"/>
<proteinExistence type="predicted"/>
<feature type="region of interest" description="Disordered" evidence="1">
    <location>
        <begin position="116"/>
        <end position="162"/>
    </location>
</feature>